<dbReference type="Proteomes" id="UP000053263">
    <property type="component" value="Unassembled WGS sequence"/>
</dbReference>
<feature type="chain" id="PRO_5002204152" description="Secreted protein" evidence="1">
    <location>
        <begin position="25"/>
        <end position="98"/>
    </location>
</feature>
<keyword evidence="3" id="KW-1185">Reference proteome</keyword>
<sequence>MMSTRLYMMAICVLYMMAIRVHSAAQFTVDAASYSGWSHYQPVTGLARHSVQAKRQCSGEETVSRRRGACSGEEAVFRRRGACDVLQSAALRVDQEER</sequence>
<evidence type="ECO:0000313" key="2">
    <source>
        <dbReference type="EMBL" id="KII85298.1"/>
    </source>
</evidence>
<evidence type="ECO:0000313" key="3">
    <source>
        <dbReference type="Proteomes" id="UP000053263"/>
    </source>
</evidence>
<dbReference type="AlphaFoldDB" id="A0A0C9TAH4"/>
<evidence type="ECO:0000256" key="1">
    <source>
        <dbReference type="SAM" id="SignalP"/>
    </source>
</evidence>
<dbReference type="HOGENOM" id="CLU_2334527_0_0_1"/>
<organism evidence="2 3">
    <name type="scientific">Plicaturopsis crispa FD-325 SS-3</name>
    <dbReference type="NCBI Taxonomy" id="944288"/>
    <lineage>
        <taxon>Eukaryota</taxon>
        <taxon>Fungi</taxon>
        <taxon>Dikarya</taxon>
        <taxon>Basidiomycota</taxon>
        <taxon>Agaricomycotina</taxon>
        <taxon>Agaricomycetes</taxon>
        <taxon>Agaricomycetidae</taxon>
        <taxon>Amylocorticiales</taxon>
        <taxon>Amylocorticiaceae</taxon>
        <taxon>Plicatura</taxon>
        <taxon>Plicaturopsis crispa</taxon>
    </lineage>
</organism>
<feature type="signal peptide" evidence="1">
    <location>
        <begin position="1"/>
        <end position="24"/>
    </location>
</feature>
<keyword evidence="1" id="KW-0732">Signal</keyword>
<gene>
    <name evidence="2" type="ORF">PLICRDRAFT_338800</name>
</gene>
<reference evidence="2 3" key="1">
    <citation type="submission" date="2014-06" db="EMBL/GenBank/DDBJ databases">
        <title>Evolutionary Origins and Diversification of the Mycorrhizal Mutualists.</title>
        <authorList>
            <consortium name="DOE Joint Genome Institute"/>
            <consortium name="Mycorrhizal Genomics Consortium"/>
            <person name="Kohler A."/>
            <person name="Kuo A."/>
            <person name="Nagy L.G."/>
            <person name="Floudas D."/>
            <person name="Copeland A."/>
            <person name="Barry K.W."/>
            <person name="Cichocki N."/>
            <person name="Veneault-Fourrey C."/>
            <person name="LaButti K."/>
            <person name="Lindquist E.A."/>
            <person name="Lipzen A."/>
            <person name="Lundell T."/>
            <person name="Morin E."/>
            <person name="Murat C."/>
            <person name="Riley R."/>
            <person name="Ohm R."/>
            <person name="Sun H."/>
            <person name="Tunlid A."/>
            <person name="Henrissat B."/>
            <person name="Grigoriev I.V."/>
            <person name="Hibbett D.S."/>
            <person name="Martin F."/>
        </authorList>
    </citation>
    <scope>NUCLEOTIDE SEQUENCE [LARGE SCALE GENOMIC DNA]</scope>
    <source>
        <strain evidence="2 3">FD-325 SS-3</strain>
    </source>
</reference>
<protein>
    <recommendedName>
        <fullName evidence="4">Secreted protein</fullName>
    </recommendedName>
</protein>
<name>A0A0C9TAH4_PLICR</name>
<evidence type="ECO:0008006" key="4">
    <source>
        <dbReference type="Google" id="ProtNLM"/>
    </source>
</evidence>
<dbReference type="EMBL" id="KN832568">
    <property type="protein sequence ID" value="KII85298.1"/>
    <property type="molecule type" value="Genomic_DNA"/>
</dbReference>
<accession>A0A0C9TAH4</accession>
<proteinExistence type="predicted"/>